<name>A0AAU6TLW4_UNCXX</name>
<evidence type="ECO:0000313" key="5">
    <source>
        <dbReference type="EMBL" id="XAG62209.1"/>
    </source>
</evidence>
<dbReference type="InterPro" id="IPR052021">
    <property type="entry name" value="Type-I_RS_S_subunit"/>
</dbReference>
<reference evidence="5" key="1">
    <citation type="submission" date="2022-03" db="EMBL/GenBank/DDBJ databases">
        <title>Sea Food Isolates.</title>
        <authorList>
            <person name="Li c."/>
        </authorList>
    </citation>
    <scope>NUCLEOTIDE SEQUENCE</scope>
    <source>
        <strain evidence="5">19MO02SH05</strain>
    </source>
</reference>
<feature type="domain" description="Type I restriction modification DNA specificity" evidence="4">
    <location>
        <begin position="285"/>
        <end position="437"/>
    </location>
</feature>
<keyword evidence="5" id="KW-0378">Hydrolase</keyword>
<dbReference type="GO" id="GO:0003677">
    <property type="term" value="F:DNA binding"/>
    <property type="evidence" value="ECO:0007669"/>
    <property type="project" value="UniProtKB-KW"/>
</dbReference>
<keyword evidence="5" id="KW-0255">Endonuclease</keyword>
<comment type="similarity">
    <text evidence="1">Belongs to the type-I restriction system S methylase family.</text>
</comment>
<dbReference type="Pfam" id="PF01420">
    <property type="entry name" value="Methylase_S"/>
    <property type="match status" value="2"/>
</dbReference>
<sequence length="479" mass="53277">MSFDLPFVLPDGWEIKTVEQLIKDKIIEKPLDGNHGGIHPKSSDYVSKGIPFVMASDLHSGRVDLSGCKFITEKQAKTLRKGFAKTGDVLISHKATIGRTAIVQQNDYPYIMLTPQVTYYRIIDDEKLSNVYLKSYFDSPFFQSLLALWAGSGSTRAYLGITGQLKLPVIVPPIDSQKFIANHVFTFNEKIELNTQTNQTLEQIAQAIFKSWFVDFDPVKAKMETLAAGGSADDAELAAMRVISAKTLDELNSLKASNPEAFNKLAQTAALFPAAMQDSELGEIPEGWEVKLSGEIMDVRDGTHDSPRRSEVGYPLVTSKHITTGVLALKDAYLISEEDYLKINKRSNVSQGDILLTMIGTVGIPYLVSQNEVDFAIKNVGLFRTSEMPLIRSYFFMLLKSEQMQSYLDARMAGTTQKYLSLKALRMLEVLVPPNEILTEFNWHANSVLESIFSNVTESEALSNLRDALLPELLAGKLI</sequence>
<dbReference type="EMBL" id="CP095342">
    <property type="protein sequence ID" value="XAG62209.1"/>
    <property type="molecule type" value="Genomic_DNA"/>
</dbReference>
<evidence type="ECO:0000256" key="2">
    <source>
        <dbReference type="ARBA" id="ARBA00022747"/>
    </source>
</evidence>
<dbReference type="GO" id="GO:0016787">
    <property type="term" value="F:hydrolase activity"/>
    <property type="evidence" value="ECO:0007669"/>
    <property type="project" value="UniProtKB-KW"/>
</dbReference>
<dbReference type="AlphaFoldDB" id="A0AAU6TLW4"/>
<dbReference type="GO" id="GO:0009307">
    <property type="term" value="P:DNA restriction-modification system"/>
    <property type="evidence" value="ECO:0007669"/>
    <property type="project" value="UniProtKB-KW"/>
</dbReference>
<keyword evidence="2" id="KW-0680">Restriction system</keyword>
<organism evidence="5">
    <name type="scientific">bacterium 19MO02SH05</name>
    <dbReference type="NCBI Taxonomy" id="2920696"/>
    <lineage>
        <taxon>Bacteria</taxon>
    </lineage>
</organism>
<accession>A0AAU6TLW4</accession>
<keyword evidence="3" id="KW-0238">DNA-binding</keyword>
<dbReference type="InterPro" id="IPR000055">
    <property type="entry name" value="Restrct_endonuc_typeI_TRD"/>
</dbReference>
<proteinExistence type="inferred from homology"/>
<dbReference type="EC" id="3.1.21.-" evidence="5"/>
<evidence type="ECO:0000256" key="3">
    <source>
        <dbReference type="ARBA" id="ARBA00023125"/>
    </source>
</evidence>
<feature type="domain" description="Type I restriction modification DNA specificity" evidence="4">
    <location>
        <begin position="34"/>
        <end position="203"/>
    </location>
</feature>
<dbReference type="PANTHER" id="PTHR30408:SF13">
    <property type="entry name" value="TYPE I RESTRICTION ENZYME HINDI SPECIFICITY SUBUNIT"/>
    <property type="match status" value="1"/>
</dbReference>
<evidence type="ECO:0000256" key="1">
    <source>
        <dbReference type="ARBA" id="ARBA00010923"/>
    </source>
</evidence>
<dbReference type="Gene3D" id="3.90.220.20">
    <property type="entry name" value="DNA methylase specificity domains"/>
    <property type="match status" value="2"/>
</dbReference>
<evidence type="ECO:0000259" key="4">
    <source>
        <dbReference type="Pfam" id="PF01420"/>
    </source>
</evidence>
<dbReference type="REBASE" id="848452">
    <property type="entry name" value="S2.BspH05ORF5430P"/>
</dbReference>
<dbReference type="PANTHER" id="PTHR30408">
    <property type="entry name" value="TYPE-1 RESTRICTION ENZYME ECOKI SPECIFICITY PROTEIN"/>
    <property type="match status" value="1"/>
</dbReference>
<gene>
    <name evidence="5" type="ORF">MRL64_05440</name>
</gene>
<dbReference type="SUPFAM" id="SSF116734">
    <property type="entry name" value="DNA methylase specificity domain"/>
    <property type="match status" value="2"/>
</dbReference>
<keyword evidence="5" id="KW-0540">Nuclease</keyword>
<protein>
    <submittedName>
        <fullName evidence="5">Restriction endonuclease subunit S</fullName>
        <ecNumber evidence="5">3.1.21.-</ecNumber>
    </submittedName>
</protein>
<dbReference type="InterPro" id="IPR044946">
    <property type="entry name" value="Restrct_endonuc_typeI_TRD_sf"/>
</dbReference>
<dbReference type="GO" id="GO:0004519">
    <property type="term" value="F:endonuclease activity"/>
    <property type="evidence" value="ECO:0007669"/>
    <property type="project" value="UniProtKB-KW"/>
</dbReference>